<dbReference type="EMBL" id="PFBK01000008">
    <property type="protein sequence ID" value="PIR83666.1"/>
    <property type="molecule type" value="Genomic_DNA"/>
</dbReference>
<evidence type="ECO:0000313" key="9">
    <source>
        <dbReference type="Proteomes" id="UP000231192"/>
    </source>
</evidence>
<keyword evidence="7" id="KW-0472">Membrane</keyword>
<sequence length="309" mass="34476">MTRSVKVIDLRKGSPRSQTPLFTPRSWHEPERPKRRTSLRTKRRKGRAIVAFVILLLLAGLVGGMAWVSYLPQFSINSIAVAGAEHTPAALIQNYVESILHDGSRPMFSRSNVLLYPREHIERSLENFFPRIKSAQVSRESLLATAIMVAVEERNPYAQWCAENECYLMDEEGFIFDAVAASATSSILATQYVFRGGLASSSQVIGQRFAAGHLPGILVLLKLLGQGGFSPLGGSIENDQDFVVRFNEGFAMKFSFGQDAQTLTKNLQLVLGSEPLKGKESQLEYIDLRFDNRVYYKLRGETEVENVGQ</sequence>
<dbReference type="PANTHER" id="PTHR35851">
    <property type="entry name" value="CELL DIVISION PROTEIN FTSQ"/>
    <property type="match status" value="1"/>
</dbReference>
<organism evidence="8 9">
    <name type="scientific">Candidatus Kaiserbacteria bacterium CG10_big_fil_rev_8_21_14_0_10_51_14</name>
    <dbReference type="NCBI Taxonomy" id="1974610"/>
    <lineage>
        <taxon>Bacteria</taxon>
        <taxon>Candidatus Kaiseribacteriota</taxon>
    </lineage>
</organism>
<feature type="transmembrane region" description="Helical" evidence="7">
    <location>
        <begin position="48"/>
        <end position="70"/>
    </location>
</feature>
<evidence type="ECO:0008006" key="10">
    <source>
        <dbReference type="Google" id="ProtNLM"/>
    </source>
</evidence>
<evidence type="ECO:0000256" key="3">
    <source>
        <dbReference type="ARBA" id="ARBA00022692"/>
    </source>
</evidence>
<keyword evidence="5" id="KW-0131">Cell cycle</keyword>
<name>A0A2H0UDB4_9BACT</name>
<dbReference type="Proteomes" id="UP000231192">
    <property type="component" value="Unassembled WGS sequence"/>
</dbReference>
<proteinExistence type="predicted"/>
<evidence type="ECO:0000256" key="4">
    <source>
        <dbReference type="ARBA" id="ARBA00022989"/>
    </source>
</evidence>
<keyword evidence="3 7" id="KW-0812">Transmembrane</keyword>
<keyword evidence="4 7" id="KW-1133">Transmembrane helix</keyword>
<feature type="compositionally biased region" description="Basic and acidic residues" evidence="6">
    <location>
        <begin position="1"/>
        <end position="12"/>
    </location>
</feature>
<dbReference type="InterPro" id="IPR026579">
    <property type="entry name" value="FtsQ"/>
</dbReference>
<dbReference type="GO" id="GO:0090529">
    <property type="term" value="P:cell septum assembly"/>
    <property type="evidence" value="ECO:0007669"/>
    <property type="project" value="InterPro"/>
</dbReference>
<reference evidence="9" key="1">
    <citation type="submission" date="2017-09" db="EMBL/GenBank/DDBJ databases">
        <title>Depth-based differentiation of microbial function through sediment-hosted aquifers and enrichment of novel symbionts in the deep terrestrial subsurface.</title>
        <authorList>
            <person name="Probst A.J."/>
            <person name="Ladd B."/>
            <person name="Jarett J.K."/>
            <person name="Geller-Mcgrath D.E."/>
            <person name="Sieber C.M.K."/>
            <person name="Emerson J.B."/>
            <person name="Anantharaman K."/>
            <person name="Thomas B.C."/>
            <person name="Malmstrom R."/>
            <person name="Stieglmeier M."/>
            <person name="Klingl A."/>
            <person name="Woyke T."/>
            <person name="Ryan C.M."/>
            <person name="Banfield J.F."/>
        </authorList>
    </citation>
    <scope>NUCLEOTIDE SEQUENCE [LARGE SCALE GENOMIC DNA]</scope>
</reference>
<protein>
    <recommendedName>
        <fullName evidence="10">POTRA domain-containing protein</fullName>
    </recommendedName>
</protein>
<evidence type="ECO:0000256" key="5">
    <source>
        <dbReference type="ARBA" id="ARBA00023306"/>
    </source>
</evidence>
<dbReference type="AlphaFoldDB" id="A0A2H0UDB4"/>
<feature type="region of interest" description="Disordered" evidence="6">
    <location>
        <begin position="1"/>
        <end position="41"/>
    </location>
</feature>
<accession>A0A2H0UDB4</accession>
<evidence type="ECO:0000256" key="6">
    <source>
        <dbReference type="SAM" id="MobiDB-lite"/>
    </source>
</evidence>
<gene>
    <name evidence="8" type="ORF">COU18_03220</name>
</gene>
<keyword evidence="2" id="KW-0132">Cell division</keyword>
<evidence type="ECO:0000256" key="7">
    <source>
        <dbReference type="SAM" id="Phobius"/>
    </source>
</evidence>
<keyword evidence="1" id="KW-1003">Cell membrane</keyword>
<comment type="caution">
    <text evidence="8">The sequence shown here is derived from an EMBL/GenBank/DDBJ whole genome shotgun (WGS) entry which is preliminary data.</text>
</comment>
<evidence type="ECO:0000256" key="2">
    <source>
        <dbReference type="ARBA" id="ARBA00022618"/>
    </source>
</evidence>
<dbReference type="PANTHER" id="PTHR35851:SF1">
    <property type="entry name" value="CELL DIVISION PROTEIN FTSQ"/>
    <property type="match status" value="1"/>
</dbReference>
<evidence type="ECO:0000313" key="8">
    <source>
        <dbReference type="EMBL" id="PIR83666.1"/>
    </source>
</evidence>
<evidence type="ECO:0000256" key="1">
    <source>
        <dbReference type="ARBA" id="ARBA00022475"/>
    </source>
</evidence>